<sequence length="36" mass="3706">MFFGPYAFGVVPLWAGWRSPCPACTAAGGVDCRGAS</sequence>
<gene>
    <name evidence="1" type="ORF">CFX0092_A3507</name>
</gene>
<dbReference type="AlphaFoldDB" id="A0A160T8B1"/>
<accession>A0A160T8B1</accession>
<protein>
    <submittedName>
        <fullName evidence="1">Uncharacterized protein</fullName>
    </submittedName>
</protein>
<dbReference type="Proteomes" id="UP000215027">
    <property type="component" value="Chromosome I"/>
</dbReference>
<name>A0A160T8B1_9CHLR</name>
<evidence type="ECO:0000313" key="1">
    <source>
        <dbReference type="EMBL" id="CUS05385.2"/>
    </source>
</evidence>
<proteinExistence type="predicted"/>
<evidence type="ECO:0000313" key="2">
    <source>
        <dbReference type="Proteomes" id="UP000215027"/>
    </source>
</evidence>
<reference evidence="1" key="1">
    <citation type="submission" date="2016-01" db="EMBL/GenBank/DDBJ databases">
        <authorList>
            <person name="Mcilroy J.S."/>
            <person name="Karst M S."/>
            <person name="Albertsen M."/>
        </authorList>
    </citation>
    <scope>NUCLEOTIDE SEQUENCE</scope>
    <source>
        <strain evidence="1">Cfx-K</strain>
    </source>
</reference>
<dbReference type="EMBL" id="LN890655">
    <property type="protein sequence ID" value="CUS05385.2"/>
    <property type="molecule type" value="Genomic_DNA"/>
</dbReference>
<organism evidence="1 2">
    <name type="scientific">Candidatus Promineifilum breve</name>
    <dbReference type="NCBI Taxonomy" id="1806508"/>
    <lineage>
        <taxon>Bacteria</taxon>
        <taxon>Bacillati</taxon>
        <taxon>Chloroflexota</taxon>
        <taxon>Ardenticatenia</taxon>
        <taxon>Candidatus Promineifilales</taxon>
        <taxon>Candidatus Promineifilaceae</taxon>
        <taxon>Candidatus Promineifilum</taxon>
    </lineage>
</organism>
<keyword evidence="2" id="KW-1185">Reference proteome</keyword>
<dbReference type="KEGG" id="pbf:CFX0092_A3507"/>